<dbReference type="PROSITE" id="PS50157">
    <property type="entry name" value="ZINC_FINGER_C2H2_2"/>
    <property type="match status" value="1"/>
</dbReference>
<dbReference type="GO" id="GO:0008270">
    <property type="term" value="F:zinc ion binding"/>
    <property type="evidence" value="ECO:0007669"/>
    <property type="project" value="UniProtKB-KW"/>
</dbReference>
<name>A0A0B7NWE8_9FUNG</name>
<gene>
    <name evidence="4" type="primary">PARPA_13714.1 scaffold 47024</name>
</gene>
<organism evidence="4 5">
    <name type="scientific">Parasitella parasitica</name>
    <dbReference type="NCBI Taxonomy" id="35722"/>
    <lineage>
        <taxon>Eukaryota</taxon>
        <taxon>Fungi</taxon>
        <taxon>Fungi incertae sedis</taxon>
        <taxon>Mucoromycota</taxon>
        <taxon>Mucoromycotina</taxon>
        <taxon>Mucoromycetes</taxon>
        <taxon>Mucorales</taxon>
        <taxon>Mucorineae</taxon>
        <taxon>Mucoraceae</taxon>
        <taxon>Parasitella</taxon>
    </lineage>
</organism>
<dbReference type="PROSITE" id="PS00028">
    <property type="entry name" value="ZINC_FINGER_C2H2_1"/>
    <property type="match status" value="1"/>
</dbReference>
<evidence type="ECO:0000313" key="4">
    <source>
        <dbReference type="EMBL" id="CEP19399.1"/>
    </source>
</evidence>
<dbReference type="InterPro" id="IPR013087">
    <property type="entry name" value="Znf_C2H2_type"/>
</dbReference>
<feature type="domain" description="C2H2-type" evidence="3">
    <location>
        <begin position="102"/>
        <end position="132"/>
    </location>
</feature>
<dbReference type="AlphaFoldDB" id="A0A0B7NWE8"/>
<evidence type="ECO:0000313" key="5">
    <source>
        <dbReference type="Proteomes" id="UP000054107"/>
    </source>
</evidence>
<protein>
    <recommendedName>
        <fullName evidence="3">C2H2-type domain-containing protein</fullName>
    </recommendedName>
</protein>
<dbReference type="SMART" id="SM00355">
    <property type="entry name" value="ZnF_C2H2"/>
    <property type="match status" value="1"/>
</dbReference>
<evidence type="ECO:0000256" key="1">
    <source>
        <dbReference type="PROSITE-ProRule" id="PRU00042"/>
    </source>
</evidence>
<reference evidence="4 5" key="1">
    <citation type="submission" date="2014-09" db="EMBL/GenBank/DDBJ databases">
        <authorList>
            <person name="Ellenberger Sabrina"/>
        </authorList>
    </citation>
    <scope>NUCLEOTIDE SEQUENCE [LARGE SCALE GENOMIC DNA]</scope>
    <source>
        <strain evidence="4 5">CBS 412.66</strain>
    </source>
</reference>
<feature type="compositionally biased region" description="Low complexity" evidence="2">
    <location>
        <begin position="69"/>
        <end position="85"/>
    </location>
</feature>
<sequence>MNTRFTFQELLTSPILHNSGTNEQERLNYYFNYQHWHTNIYTQCLPPSTPQPQPIQSVLSPTNALLPKQQPKQQQQEQQRQTMTRTRGRRVSNTPNHDIRTFTCKTDECGKVFKRSEHLKRHVRSIHTMEKRR</sequence>
<keyword evidence="5" id="KW-1185">Reference proteome</keyword>
<evidence type="ECO:0000256" key="2">
    <source>
        <dbReference type="SAM" id="MobiDB-lite"/>
    </source>
</evidence>
<dbReference type="Pfam" id="PF00096">
    <property type="entry name" value="zf-C2H2"/>
    <property type="match status" value="1"/>
</dbReference>
<dbReference type="OrthoDB" id="6365676at2759"/>
<dbReference type="SUPFAM" id="SSF57667">
    <property type="entry name" value="beta-beta-alpha zinc fingers"/>
    <property type="match status" value="1"/>
</dbReference>
<dbReference type="Gene3D" id="3.30.160.60">
    <property type="entry name" value="Classic Zinc Finger"/>
    <property type="match status" value="1"/>
</dbReference>
<feature type="region of interest" description="Disordered" evidence="2">
    <location>
        <begin position="45"/>
        <end position="99"/>
    </location>
</feature>
<accession>A0A0B7NWE8</accession>
<dbReference type="Proteomes" id="UP000054107">
    <property type="component" value="Unassembled WGS sequence"/>
</dbReference>
<evidence type="ECO:0000259" key="3">
    <source>
        <dbReference type="PROSITE" id="PS50157"/>
    </source>
</evidence>
<dbReference type="EMBL" id="LN734024">
    <property type="protein sequence ID" value="CEP19399.1"/>
    <property type="molecule type" value="Genomic_DNA"/>
</dbReference>
<dbReference type="InterPro" id="IPR036236">
    <property type="entry name" value="Znf_C2H2_sf"/>
</dbReference>
<keyword evidence="1" id="KW-0479">Metal-binding</keyword>
<dbReference type="STRING" id="35722.A0A0B7NWE8"/>
<keyword evidence="1" id="KW-0863">Zinc-finger</keyword>
<proteinExistence type="predicted"/>
<keyword evidence="1" id="KW-0862">Zinc</keyword>